<proteinExistence type="predicted"/>
<dbReference type="AlphaFoldDB" id="X1RSZ0"/>
<reference evidence="1" key="1">
    <citation type="journal article" date="2014" name="Front. Microbiol.">
        <title>High frequency of phylogenetically diverse reductive dehalogenase-homologous genes in deep subseafloor sedimentary metagenomes.</title>
        <authorList>
            <person name="Kawai M."/>
            <person name="Futagami T."/>
            <person name="Toyoda A."/>
            <person name="Takaki Y."/>
            <person name="Nishi S."/>
            <person name="Hori S."/>
            <person name="Arai W."/>
            <person name="Tsubouchi T."/>
            <person name="Morono Y."/>
            <person name="Uchiyama I."/>
            <person name="Ito T."/>
            <person name="Fujiyama A."/>
            <person name="Inagaki F."/>
            <person name="Takami H."/>
        </authorList>
    </citation>
    <scope>NUCLEOTIDE SEQUENCE</scope>
    <source>
        <strain evidence="1">Expedition CK06-06</strain>
    </source>
</reference>
<dbReference type="EMBL" id="BARW01000830">
    <property type="protein sequence ID" value="GAI70066.1"/>
    <property type="molecule type" value="Genomic_DNA"/>
</dbReference>
<organism evidence="1">
    <name type="scientific">marine sediment metagenome</name>
    <dbReference type="NCBI Taxonomy" id="412755"/>
    <lineage>
        <taxon>unclassified sequences</taxon>
        <taxon>metagenomes</taxon>
        <taxon>ecological metagenomes</taxon>
    </lineage>
</organism>
<name>X1RSZ0_9ZZZZ</name>
<gene>
    <name evidence="1" type="ORF">S12H4_03080</name>
</gene>
<protein>
    <submittedName>
        <fullName evidence="1">Uncharacterized protein</fullName>
    </submittedName>
</protein>
<evidence type="ECO:0000313" key="1">
    <source>
        <dbReference type="EMBL" id="GAI70066.1"/>
    </source>
</evidence>
<accession>X1RSZ0</accession>
<sequence length="65" mass="7566">MANKNPSTRIVNVPAKFYPLLQREMDERGIFAYVELMNQILQKHYSEMGWLDEKKPAAAKEIVRG</sequence>
<comment type="caution">
    <text evidence="1">The sequence shown here is derived from an EMBL/GenBank/DDBJ whole genome shotgun (WGS) entry which is preliminary data.</text>
</comment>